<dbReference type="EMBL" id="CP031093">
    <property type="protein sequence ID" value="QCF27951.1"/>
    <property type="molecule type" value="Genomic_DNA"/>
</dbReference>
<sequence>MLPHFLIWAVTTLPALGAQAEENAEAWDALRDGQAVLMMRHALAPGTGDPDNFDLDDCNTQRNLSEEGRAQARAWQPLLNIRGISEARVFSSQWCRSMETATAMDIGDVKAWPSLNSFFSNRGDGAAQKRALIALVNELEQGLPVILVSHQVNITALTDVFPSSNEGLILALPLSENPEVLAHVTPGD</sequence>
<evidence type="ECO:0000313" key="2">
    <source>
        <dbReference type="Proteomes" id="UP000298049"/>
    </source>
</evidence>
<organism evidence="1 2">
    <name type="scientific">Hydrocarboniclastica marina</name>
    <dbReference type="NCBI Taxonomy" id="2259620"/>
    <lineage>
        <taxon>Bacteria</taxon>
        <taxon>Pseudomonadati</taxon>
        <taxon>Pseudomonadota</taxon>
        <taxon>Gammaproteobacteria</taxon>
        <taxon>Alteromonadales</taxon>
        <taxon>Alteromonadaceae</taxon>
        <taxon>Hydrocarboniclastica</taxon>
    </lineage>
</organism>
<reference evidence="1 2" key="1">
    <citation type="submission" date="2018-07" db="EMBL/GenBank/DDBJ databases">
        <title>Marsedoiliclastica nanhaica gen. nov. sp. nov., a novel marine hydrocarbonoclastic bacterium isolated from an in-situ enriched hydrocarbon-degrading consortium in deep-sea sediment.</title>
        <authorList>
            <person name="Dong C."/>
            <person name="Ma T."/>
            <person name="Liu R."/>
            <person name="Shao Z."/>
        </authorList>
    </citation>
    <scope>NUCLEOTIDE SEQUENCE [LARGE SCALE GENOMIC DNA]</scope>
    <source>
        <strain evidence="2">soil36-7</strain>
    </source>
</reference>
<accession>A0A4P7XLC2</accession>
<proteinExistence type="predicted"/>
<keyword evidence="2" id="KW-1185">Reference proteome</keyword>
<gene>
    <name evidence="1" type="ORF">soil367_13815</name>
</gene>
<dbReference type="KEGG" id="hmi:soil367_13815"/>
<name>A0A4P7XLC2_9ALTE</name>
<dbReference type="Proteomes" id="UP000298049">
    <property type="component" value="Chromosome"/>
</dbReference>
<dbReference type="Gene3D" id="3.40.50.1240">
    <property type="entry name" value="Phosphoglycerate mutase-like"/>
    <property type="match status" value="1"/>
</dbReference>
<protein>
    <submittedName>
        <fullName evidence="1">Histidine phosphatase family protein</fullName>
    </submittedName>
</protein>
<evidence type="ECO:0000313" key="1">
    <source>
        <dbReference type="EMBL" id="QCF27951.1"/>
    </source>
</evidence>
<dbReference type="AlphaFoldDB" id="A0A4P7XLC2"/>
<dbReference type="OrthoDB" id="8685508at2"/>
<dbReference type="InterPro" id="IPR029033">
    <property type="entry name" value="His_PPase_superfam"/>
</dbReference>
<dbReference type="SUPFAM" id="SSF53254">
    <property type="entry name" value="Phosphoglycerate mutase-like"/>
    <property type="match status" value="1"/>
</dbReference>